<sequence>MGMNLREFLSNEDALRDKLPKEAHAMKTTQKVRGITWDAKRDCINIRCTFDSLKNITKRVIARQIAMIYDPFELAMAKCKLPSIKTKTTMPKLEMNALTLAMRLANSITQALKERIAGYPWTIHVFSDSQIALSWLTSPTTASLGILVTNRVREVRRIVTQLNNDSITIIFRYVNTSQNPADTGTRGLSREQMHDRYWWEGPEFLKKPMKEWKHSVYQLWEDVIGDDSGAFTNVNFTCGQDDTPNALMDLCRYSSFSMAKRVTTWTLRFIKKTMRRLKEDTKDRIVAHIPEIKDVSDVPCNINGSEVRAGRYTLIRNLQLLFLTKEYRKIWKTPYDPT</sequence>
<proteinExistence type="predicted"/>
<dbReference type="Proteomes" id="UP000025227">
    <property type="component" value="Unplaced"/>
</dbReference>
<reference evidence="2" key="1">
    <citation type="submission" date="2020-12" db="UniProtKB">
        <authorList>
            <consortium name="WormBaseParasite"/>
        </authorList>
    </citation>
    <scope>IDENTIFICATION</scope>
    <source>
        <strain evidence="2">MHco3</strain>
    </source>
</reference>
<name>A0A7I4XVL2_HAECO</name>
<dbReference type="Pfam" id="PF05380">
    <property type="entry name" value="Peptidase_A17"/>
    <property type="match status" value="1"/>
</dbReference>
<dbReference type="OMA" id="ACTYLAN"/>
<organism evidence="1 2">
    <name type="scientific">Haemonchus contortus</name>
    <name type="common">Barber pole worm</name>
    <dbReference type="NCBI Taxonomy" id="6289"/>
    <lineage>
        <taxon>Eukaryota</taxon>
        <taxon>Metazoa</taxon>
        <taxon>Ecdysozoa</taxon>
        <taxon>Nematoda</taxon>
        <taxon>Chromadorea</taxon>
        <taxon>Rhabditida</taxon>
        <taxon>Rhabditina</taxon>
        <taxon>Rhabditomorpha</taxon>
        <taxon>Strongyloidea</taxon>
        <taxon>Trichostrongylidae</taxon>
        <taxon>Haemonchus</taxon>
    </lineage>
</organism>
<dbReference type="OrthoDB" id="8036689at2759"/>
<dbReference type="WBParaSite" id="HCON_00016360-00001">
    <property type="protein sequence ID" value="HCON_00016360-00001"/>
    <property type="gene ID" value="HCON_00016360"/>
</dbReference>
<accession>A0A7I4XVL2</accession>
<dbReference type="InterPro" id="IPR008042">
    <property type="entry name" value="Retrotrans_Pao"/>
</dbReference>
<evidence type="ECO:0000313" key="1">
    <source>
        <dbReference type="Proteomes" id="UP000025227"/>
    </source>
</evidence>
<protein>
    <submittedName>
        <fullName evidence="2">RNase H domain-containing protein</fullName>
    </submittedName>
</protein>
<dbReference type="AlphaFoldDB" id="A0A7I4XVL2"/>
<dbReference type="PANTHER" id="PTHR47331">
    <property type="entry name" value="PHD-TYPE DOMAIN-CONTAINING PROTEIN"/>
    <property type="match status" value="1"/>
</dbReference>
<evidence type="ECO:0000313" key="2">
    <source>
        <dbReference type="WBParaSite" id="HCON_00016360-00001"/>
    </source>
</evidence>
<keyword evidence="1" id="KW-1185">Reference proteome</keyword>